<gene>
    <name evidence="2" type="ORF">OEZ85_003668</name>
</gene>
<feature type="compositionally biased region" description="Low complexity" evidence="1">
    <location>
        <begin position="360"/>
        <end position="369"/>
    </location>
</feature>
<proteinExistence type="predicted"/>
<protein>
    <recommendedName>
        <fullName evidence="4">Protein kinase domain-containing protein</fullName>
    </recommendedName>
</protein>
<dbReference type="PANTHER" id="PTHR36796:SF1">
    <property type="entry name" value="PROTEIN KINASE SUPERFAMILY PROTEIN"/>
    <property type="match status" value="1"/>
</dbReference>
<evidence type="ECO:0000313" key="2">
    <source>
        <dbReference type="EMBL" id="WIA19005.1"/>
    </source>
</evidence>
<evidence type="ECO:0000313" key="3">
    <source>
        <dbReference type="Proteomes" id="UP001244341"/>
    </source>
</evidence>
<feature type="region of interest" description="Disordered" evidence="1">
    <location>
        <begin position="354"/>
        <end position="375"/>
    </location>
</feature>
<name>A0ABY8UCI4_TETOB</name>
<keyword evidence="3" id="KW-1185">Reference proteome</keyword>
<reference evidence="2 3" key="1">
    <citation type="submission" date="2023-05" db="EMBL/GenBank/DDBJ databases">
        <title>A 100% complete, gapless, phased diploid assembly of the Scenedesmus obliquus UTEX 3031 genome.</title>
        <authorList>
            <person name="Biondi T.C."/>
            <person name="Hanschen E.R."/>
            <person name="Kwon T."/>
            <person name="Eng W."/>
            <person name="Kruse C.P.S."/>
            <person name="Koehler S.I."/>
            <person name="Kunde Y."/>
            <person name="Gleasner C.D."/>
            <person name="You Mak K.T."/>
            <person name="Polle J."/>
            <person name="Hovde B.T."/>
            <person name="Starkenburg S.R."/>
        </authorList>
    </citation>
    <scope>NUCLEOTIDE SEQUENCE [LARGE SCALE GENOMIC DNA]</scope>
    <source>
        <strain evidence="2 3">DOE0152z</strain>
    </source>
</reference>
<accession>A0ABY8UCI4</accession>
<dbReference type="SUPFAM" id="SSF56112">
    <property type="entry name" value="Protein kinase-like (PK-like)"/>
    <property type="match status" value="1"/>
</dbReference>
<feature type="region of interest" description="Disordered" evidence="1">
    <location>
        <begin position="1"/>
        <end position="26"/>
    </location>
</feature>
<evidence type="ECO:0008006" key="4">
    <source>
        <dbReference type="Google" id="ProtNLM"/>
    </source>
</evidence>
<organism evidence="2 3">
    <name type="scientific">Tetradesmus obliquus</name>
    <name type="common">Green alga</name>
    <name type="synonym">Acutodesmus obliquus</name>
    <dbReference type="NCBI Taxonomy" id="3088"/>
    <lineage>
        <taxon>Eukaryota</taxon>
        <taxon>Viridiplantae</taxon>
        <taxon>Chlorophyta</taxon>
        <taxon>core chlorophytes</taxon>
        <taxon>Chlorophyceae</taxon>
        <taxon>CS clade</taxon>
        <taxon>Sphaeropleales</taxon>
        <taxon>Scenedesmaceae</taxon>
        <taxon>Tetradesmus</taxon>
    </lineage>
</organism>
<dbReference type="InterPro" id="IPR011009">
    <property type="entry name" value="Kinase-like_dom_sf"/>
</dbReference>
<dbReference type="Gene3D" id="1.10.510.10">
    <property type="entry name" value="Transferase(Phosphotransferase) domain 1"/>
    <property type="match status" value="1"/>
</dbReference>
<feature type="compositionally biased region" description="Low complexity" evidence="1">
    <location>
        <begin position="14"/>
        <end position="25"/>
    </location>
</feature>
<dbReference type="Proteomes" id="UP001244341">
    <property type="component" value="Chromosome 10b"/>
</dbReference>
<dbReference type="PANTHER" id="PTHR36796">
    <property type="entry name" value="PROTEIN KINASE SUPERFAMILY PROTEIN"/>
    <property type="match status" value="1"/>
</dbReference>
<sequence length="490" mass="53167">MRASFDEQDLPLLSSDADAGSTDSDMPSAAEIVRAFASMEEATPVGAGLPVEINAMSTLEVIEEVPDERGFIPQDFAIMKLLGRLGMQDAATSQPASGSSTPGRNTPALDAPSILVYAARYISGLPYQGPVTVQLREYLPSARGVAKNELLVQKRLCGALPQEKWQEPVTVQLREYLPSARSIAKNELLVQKRLCGALPQEKWQAAAKEPDSSCPAVRLLGYLEAPPSDEAFELCDNPADTLWLVYKFEGLRPLALALQQMELPEEPTGLSSMFMKKEQAVALALRSRRTLLQRIAQGLLQALSYCHSRGVAHCGLGPGCVVVNTVKDKEADRLLVKLDNFGLARLYDHPLEDLSDGDDSSSSSSSSSGAPRQNIEDTDGLLQRQQDLQAAGLLLAEVFMVGAAAAGSEVLEVPALKRLLFDVFHEDIGLFKEYCLQDEDNFGGFVEFMDERDGSGWELLGQLLKGSQPAGQLLRTARFFLPAISDVAVE</sequence>
<evidence type="ECO:0000256" key="1">
    <source>
        <dbReference type="SAM" id="MobiDB-lite"/>
    </source>
</evidence>
<dbReference type="EMBL" id="CP126217">
    <property type="protein sequence ID" value="WIA19005.1"/>
    <property type="molecule type" value="Genomic_DNA"/>
</dbReference>